<dbReference type="GO" id="GO:0052907">
    <property type="term" value="F:23S rRNA (adenine(1618)-N(6))-methyltransferase activity"/>
    <property type="evidence" value="ECO:0007669"/>
    <property type="project" value="UniProtKB-EC"/>
</dbReference>
<evidence type="ECO:0000256" key="3">
    <source>
        <dbReference type="ARBA" id="ARBA00022603"/>
    </source>
</evidence>
<evidence type="ECO:0000256" key="1">
    <source>
        <dbReference type="ARBA" id="ARBA00022490"/>
    </source>
</evidence>
<dbReference type="EC" id="2.1.1.181" evidence="6"/>
<comment type="catalytic activity">
    <reaction evidence="6">
        <text>adenosine(1618) in 23S rRNA + S-adenosyl-L-methionine = N(6)-methyladenosine(1618) in 23S rRNA + S-adenosyl-L-homocysteine + H(+)</text>
        <dbReference type="Rhea" id="RHEA:16497"/>
        <dbReference type="Rhea" id="RHEA-COMP:10229"/>
        <dbReference type="Rhea" id="RHEA-COMP:10231"/>
        <dbReference type="ChEBI" id="CHEBI:15378"/>
        <dbReference type="ChEBI" id="CHEBI:57856"/>
        <dbReference type="ChEBI" id="CHEBI:59789"/>
        <dbReference type="ChEBI" id="CHEBI:74411"/>
        <dbReference type="ChEBI" id="CHEBI:74449"/>
        <dbReference type="EC" id="2.1.1.181"/>
    </reaction>
</comment>
<dbReference type="AlphaFoldDB" id="A0AA51N6J6"/>
<keyword evidence="5 6" id="KW-0949">S-adenosyl-L-methionine</keyword>
<dbReference type="GO" id="GO:0070475">
    <property type="term" value="P:rRNA base methylation"/>
    <property type="evidence" value="ECO:0007669"/>
    <property type="project" value="TreeGrafter"/>
</dbReference>
<dbReference type="InterPro" id="IPR010286">
    <property type="entry name" value="METTL16/RlmF"/>
</dbReference>
<evidence type="ECO:0000256" key="6">
    <source>
        <dbReference type="HAMAP-Rule" id="MF_01848"/>
    </source>
</evidence>
<sequence length="310" mass="35407">MPNPQKSSLHPQNPFNSRYELENLSEVLPELKPFVFVNQYGNQTLDFADPKAVKALNKALLLKHYDLKYWDIPDGYLCPPIPGRADYLFHVHSFLQKKRSGVKIKGDMVNCLDIGTGASCIYPIIGHKEFGWKFVGSEFEFKALNSAQNIINNNASLKEAIELRVQQKSKDIFKGIIKKHEFYDLSICNPPFHASAEEAEKGTIRKLKNLKQYKGEKKPILNFGGKSNELWYEGGELKFITNMVVQSKYFSHSVRWFTTLVSKEFNLKKIYEAIKQAGAKDMETIEMVHGNKKSRIVAWTFLVPVKVGKG</sequence>
<evidence type="ECO:0000256" key="2">
    <source>
        <dbReference type="ARBA" id="ARBA00022552"/>
    </source>
</evidence>
<dbReference type="RefSeq" id="WP_308357018.1">
    <property type="nucleotide sequence ID" value="NZ_CP129970.2"/>
</dbReference>
<dbReference type="PANTHER" id="PTHR13393:SF0">
    <property type="entry name" value="RNA N6-ADENOSINE-METHYLTRANSFERASE METTL16"/>
    <property type="match status" value="1"/>
</dbReference>
<keyword evidence="8" id="KW-1185">Reference proteome</keyword>
<dbReference type="EMBL" id="CP129970">
    <property type="protein sequence ID" value="WMN07008.1"/>
    <property type="molecule type" value="Genomic_DNA"/>
</dbReference>
<organism evidence="7 8">
    <name type="scientific">Marivirga arenosa</name>
    <dbReference type="NCBI Taxonomy" id="3059076"/>
    <lineage>
        <taxon>Bacteria</taxon>
        <taxon>Pseudomonadati</taxon>
        <taxon>Bacteroidota</taxon>
        <taxon>Cytophagia</taxon>
        <taxon>Cytophagales</taxon>
        <taxon>Marivirgaceae</taxon>
        <taxon>Marivirga</taxon>
    </lineage>
</organism>
<name>A0AA51N6J6_9BACT</name>
<evidence type="ECO:0000256" key="4">
    <source>
        <dbReference type="ARBA" id="ARBA00022679"/>
    </source>
</evidence>
<evidence type="ECO:0000313" key="8">
    <source>
        <dbReference type="Proteomes" id="UP001244443"/>
    </source>
</evidence>
<comment type="function">
    <text evidence="6">Specifically methylates the adenine in position 1618 of 23S rRNA.</text>
</comment>
<dbReference type="NCBIfam" id="NF008725">
    <property type="entry name" value="PRK11727.1"/>
    <property type="match status" value="1"/>
</dbReference>
<gene>
    <name evidence="6 7" type="primary">rlmF</name>
    <name evidence="7" type="ORF">QYS48_27465</name>
</gene>
<proteinExistence type="inferred from homology"/>
<evidence type="ECO:0000313" key="7">
    <source>
        <dbReference type="EMBL" id="WMN07008.1"/>
    </source>
</evidence>
<dbReference type="GO" id="GO:0005737">
    <property type="term" value="C:cytoplasm"/>
    <property type="evidence" value="ECO:0007669"/>
    <property type="project" value="UniProtKB-SubCell"/>
</dbReference>
<dbReference type="PANTHER" id="PTHR13393">
    <property type="entry name" value="SAM-DEPENDENT METHYLTRANSFERASE"/>
    <property type="match status" value="1"/>
</dbReference>
<dbReference type="InterPro" id="IPR016909">
    <property type="entry name" value="rRNA_lsu_MeTfrase_F"/>
</dbReference>
<keyword evidence="3 6" id="KW-0489">Methyltransferase</keyword>
<comment type="similarity">
    <text evidence="6">Belongs to the methyltransferase superfamily. METTL16/RlmF family.</text>
</comment>
<accession>A0AA51N6J6</accession>
<dbReference type="InterPro" id="IPR029063">
    <property type="entry name" value="SAM-dependent_MTases_sf"/>
</dbReference>
<dbReference type="PIRSF" id="PIRSF029038">
    <property type="entry name" value="Mtase_YbiN_prd"/>
    <property type="match status" value="1"/>
</dbReference>
<dbReference type="HAMAP" id="MF_01848">
    <property type="entry name" value="23SrRNA_methyltr_F"/>
    <property type="match status" value="1"/>
</dbReference>
<evidence type="ECO:0000256" key="5">
    <source>
        <dbReference type="ARBA" id="ARBA00022691"/>
    </source>
</evidence>
<dbReference type="Pfam" id="PF05971">
    <property type="entry name" value="Methyltransf_10"/>
    <property type="match status" value="1"/>
</dbReference>
<keyword evidence="4 6" id="KW-0808">Transferase</keyword>
<keyword evidence="2 6" id="KW-0698">rRNA processing</keyword>
<reference evidence="7" key="1">
    <citation type="submission" date="2023-08" db="EMBL/GenBank/DDBJ databases">
        <title>Comparative genomics and taxonomic characterization of three novel marine species of genus Marivirga.</title>
        <authorList>
            <person name="Muhammad N."/>
            <person name="Kim S.-G."/>
        </authorList>
    </citation>
    <scope>NUCLEOTIDE SEQUENCE [LARGE SCALE GENOMIC DNA]</scope>
    <source>
        <strain evidence="7">ABR2-2</strain>
    </source>
</reference>
<dbReference type="SUPFAM" id="SSF53335">
    <property type="entry name" value="S-adenosyl-L-methionine-dependent methyltransferases"/>
    <property type="match status" value="1"/>
</dbReference>
<dbReference type="Gene3D" id="3.40.50.150">
    <property type="entry name" value="Vaccinia Virus protein VP39"/>
    <property type="match status" value="1"/>
</dbReference>
<comment type="subcellular location">
    <subcellularLocation>
        <location evidence="6">Cytoplasm</location>
    </subcellularLocation>
</comment>
<protein>
    <recommendedName>
        <fullName evidence="6">Ribosomal RNA large subunit methyltransferase F</fullName>
        <ecNumber evidence="6">2.1.1.181</ecNumber>
    </recommendedName>
    <alternativeName>
        <fullName evidence="6">23S rRNA mA1618 methyltransferase</fullName>
    </alternativeName>
    <alternativeName>
        <fullName evidence="6">rRNA adenine N-6-methyltransferase</fullName>
    </alternativeName>
</protein>
<dbReference type="Proteomes" id="UP001244443">
    <property type="component" value="Chromosome"/>
</dbReference>
<keyword evidence="1 6" id="KW-0963">Cytoplasm</keyword>